<keyword evidence="2" id="KW-0677">Repeat</keyword>
<reference evidence="6 7" key="1">
    <citation type="submission" date="2019-07" db="EMBL/GenBank/DDBJ databases">
        <title>De Novo Assembly of kiwifruit Actinidia rufa.</title>
        <authorList>
            <person name="Sugita-Konishi S."/>
            <person name="Sato K."/>
            <person name="Mori E."/>
            <person name="Abe Y."/>
            <person name="Kisaki G."/>
            <person name="Hamano K."/>
            <person name="Suezawa K."/>
            <person name="Otani M."/>
            <person name="Fukuda T."/>
            <person name="Manabe T."/>
            <person name="Gomi K."/>
            <person name="Tabuchi M."/>
            <person name="Akimitsu K."/>
            <person name="Kataoka I."/>
        </authorList>
    </citation>
    <scope>NUCLEOTIDE SEQUENCE [LARGE SCALE GENOMIC DNA]</scope>
    <source>
        <strain evidence="7">cv. Fuchu</strain>
    </source>
</reference>
<dbReference type="PANTHER" id="PTHR46288:SF27">
    <property type="entry name" value="CYSTEINE_HISTIDINE-RICH C1 DOMAIN FAMILY PROTEIN"/>
    <property type="match status" value="1"/>
</dbReference>
<proteinExistence type="predicted"/>
<dbReference type="InterPro" id="IPR002219">
    <property type="entry name" value="PKC_DAG/PE"/>
</dbReference>
<dbReference type="OrthoDB" id="1483207at2759"/>
<protein>
    <recommendedName>
        <fullName evidence="5">Phorbol-ester/DAG-type domain-containing protein</fullName>
    </recommendedName>
</protein>
<dbReference type="SMART" id="SM00249">
    <property type="entry name" value="PHD"/>
    <property type="match status" value="5"/>
</dbReference>
<evidence type="ECO:0000313" key="6">
    <source>
        <dbReference type="EMBL" id="GFZ01129.1"/>
    </source>
</evidence>
<name>A0A7J0FQY8_9ERIC</name>
<accession>A0A7J0FQY8</accession>
<dbReference type="EMBL" id="BJWL01000014">
    <property type="protein sequence ID" value="GFZ01129.1"/>
    <property type="molecule type" value="Genomic_DNA"/>
</dbReference>
<dbReference type="SUPFAM" id="SSF57889">
    <property type="entry name" value="Cysteine-rich domain"/>
    <property type="match status" value="4"/>
</dbReference>
<evidence type="ECO:0000313" key="7">
    <source>
        <dbReference type="Proteomes" id="UP000585474"/>
    </source>
</evidence>
<keyword evidence="1" id="KW-0479">Metal-binding</keyword>
<dbReference type="PROSITE" id="PS50081">
    <property type="entry name" value="ZF_DAG_PE_2"/>
    <property type="match status" value="1"/>
</dbReference>
<feature type="domain" description="Phorbol-ester/DAG-type" evidence="5">
    <location>
        <begin position="838"/>
        <end position="889"/>
    </location>
</feature>
<evidence type="ECO:0000259" key="5">
    <source>
        <dbReference type="PROSITE" id="PS50081"/>
    </source>
</evidence>
<evidence type="ECO:0000256" key="1">
    <source>
        <dbReference type="ARBA" id="ARBA00022723"/>
    </source>
</evidence>
<dbReference type="Pfam" id="PF03107">
    <property type="entry name" value="C1_2"/>
    <property type="match status" value="2"/>
</dbReference>
<dbReference type="InterPro" id="IPR001965">
    <property type="entry name" value="Znf_PHD"/>
</dbReference>
<dbReference type="InterPro" id="IPR004146">
    <property type="entry name" value="DC1"/>
</dbReference>
<sequence>MVLCDEKETDTGEIFCSGCPSPIKGEGSMYGCTQCQCFFHKSCAELPREIRHPSHKSHPLTLLQNLSQNPPLTFPDYEIINSQKCLGCNLPLWGTIYECTKCFVFLHRFCLELPPHLNHRLHSSHRLFLNLESVTNDSSKFSCRACSKDHTGFNYQYRKCDFCLGIPCIFPNTSGFDHPMGHILRLHTKQMLDEPEASNFDCLACGEELGWHAFFYCCQCEFYLHFDCVLPPNIVAREHRHPLKLSDTYTEEGNSDEFYCDRCERERHPGLPVYHCAEKGCGGFVAHCYCKFLEGDLSIAHKLHNTELDTSTVMIENPDVTVDEIIRTCATELSELRHRVEIDSYGEAWARKELFNDEEDNSIFVLSREVFTTKLKDLSKLPYGYTMNWPGFCSMQKEDNIISSTQSPFVYSGEAFVEFLKIYESEHVNLGAFDPWERSSQNIVVKVHEQHLISKHLAPILEALFAKYGDFSAESTLSTRARTFIFDTLCTIVHSMCTIADEDITGSLLFAWLDCLKVIWFARFKIQFALDRFKKAFYIYFGLVYTDLAMDELGTDIAKLSQEVKAYDFRCTSEHRISPVVANLRGERSGGTIELQKVYMTHNSWNHYLVEIGDHEVIGGYERDEMFHKGEVSHSEVMDRSATKYMSLWDYEFLIKNIGTFFEKQPTTTYNEMKNDKVCCYRCELSISDSPFYKCTNCQFILQSSMELPQLVPCMRGDHNLIPLQEPPSALDVIDQKMTFWYVPHRGCFVCDLPIWGPKFHCEKHNTSFHQSCAQFPLEIQHNLHPSHPLLFTKNRGYLTCSACGEKFCGSSFSCQRCEFYLEVDCIFRKPVKSISHEHLLTIIERYSKSRERHCSHCNIMTVGTSFLYCGLCDLSFHLRCMLSPRITCSCHRHPLTFAECLQEDDSDEFYCDSCEELRVPNDPVYHCRECNSYDAHIGCAIAKDALFNFFSTNDQKP</sequence>
<dbReference type="GO" id="GO:0008270">
    <property type="term" value="F:zinc ion binding"/>
    <property type="evidence" value="ECO:0007669"/>
    <property type="project" value="UniProtKB-KW"/>
</dbReference>
<dbReference type="PANTHER" id="PTHR46288">
    <property type="entry name" value="PHORBOL-ESTER/DAG-TYPE DOMAIN-CONTAINING PROTEIN"/>
    <property type="match status" value="1"/>
</dbReference>
<keyword evidence="7" id="KW-1185">Reference proteome</keyword>
<dbReference type="InterPro" id="IPR046349">
    <property type="entry name" value="C1-like_sf"/>
</dbReference>
<gene>
    <name evidence="6" type="ORF">Acr_14g0007640</name>
</gene>
<dbReference type="Proteomes" id="UP000585474">
    <property type="component" value="Unassembled WGS sequence"/>
</dbReference>
<evidence type="ECO:0000256" key="2">
    <source>
        <dbReference type="ARBA" id="ARBA00022737"/>
    </source>
</evidence>
<evidence type="ECO:0000256" key="3">
    <source>
        <dbReference type="ARBA" id="ARBA00022771"/>
    </source>
</evidence>
<comment type="caution">
    <text evidence="6">The sequence shown here is derived from an EMBL/GenBank/DDBJ whole genome shotgun (WGS) entry which is preliminary data.</text>
</comment>
<keyword evidence="4" id="KW-0862">Zinc</keyword>
<dbReference type="AlphaFoldDB" id="A0A7J0FQY8"/>
<evidence type="ECO:0000256" key="4">
    <source>
        <dbReference type="ARBA" id="ARBA00022833"/>
    </source>
</evidence>
<organism evidence="6 7">
    <name type="scientific">Actinidia rufa</name>
    <dbReference type="NCBI Taxonomy" id="165716"/>
    <lineage>
        <taxon>Eukaryota</taxon>
        <taxon>Viridiplantae</taxon>
        <taxon>Streptophyta</taxon>
        <taxon>Embryophyta</taxon>
        <taxon>Tracheophyta</taxon>
        <taxon>Spermatophyta</taxon>
        <taxon>Magnoliopsida</taxon>
        <taxon>eudicotyledons</taxon>
        <taxon>Gunneridae</taxon>
        <taxon>Pentapetalae</taxon>
        <taxon>asterids</taxon>
        <taxon>Ericales</taxon>
        <taxon>Actinidiaceae</taxon>
        <taxon>Actinidia</taxon>
    </lineage>
</organism>
<keyword evidence="3" id="KW-0863">Zinc-finger</keyword>